<feature type="transmembrane region" description="Helical" evidence="1">
    <location>
        <begin position="110"/>
        <end position="131"/>
    </location>
</feature>
<comment type="caution">
    <text evidence="2">The sequence shown here is derived from an EMBL/GenBank/DDBJ whole genome shotgun (WGS) entry which is preliminary data.</text>
</comment>
<keyword evidence="3" id="KW-1185">Reference proteome</keyword>
<keyword evidence="1" id="KW-0472">Membrane</keyword>
<dbReference type="Proteomes" id="UP000294914">
    <property type="component" value="Unassembled WGS sequence"/>
</dbReference>
<evidence type="ECO:0000313" key="3">
    <source>
        <dbReference type="Proteomes" id="UP000294914"/>
    </source>
</evidence>
<accession>A0A4R8IPE2</accession>
<feature type="transmembrane region" description="Helical" evidence="1">
    <location>
        <begin position="66"/>
        <end position="90"/>
    </location>
</feature>
<protein>
    <recommendedName>
        <fullName evidence="4">Zn-dependent protease with chaperone function</fullName>
    </recommendedName>
</protein>
<dbReference type="EMBL" id="SOQX01000004">
    <property type="protein sequence ID" value="TDY01040.1"/>
    <property type="molecule type" value="Genomic_DNA"/>
</dbReference>
<evidence type="ECO:0008006" key="4">
    <source>
        <dbReference type="Google" id="ProtNLM"/>
    </source>
</evidence>
<proteinExistence type="predicted"/>
<reference evidence="2 3" key="1">
    <citation type="submission" date="2019-03" db="EMBL/GenBank/DDBJ databases">
        <title>Genomic Encyclopedia of Type Strains, Phase IV (KMG-IV): sequencing the most valuable type-strain genomes for metagenomic binning, comparative biology and taxonomic classification.</title>
        <authorList>
            <person name="Goeker M."/>
        </authorList>
    </citation>
    <scope>NUCLEOTIDE SEQUENCE [LARGE SCALE GENOMIC DNA]</scope>
    <source>
        <strain evidence="2 3">DSM 16326</strain>
    </source>
</reference>
<evidence type="ECO:0000313" key="2">
    <source>
        <dbReference type="EMBL" id="TDY01040.1"/>
    </source>
</evidence>
<gene>
    <name evidence="2" type="ORF">EDC23_1786</name>
</gene>
<keyword evidence="1" id="KW-1133">Transmembrane helix</keyword>
<feature type="transmembrane region" description="Helical" evidence="1">
    <location>
        <begin position="254"/>
        <end position="277"/>
    </location>
</feature>
<name>A0A4R8IPE2_9GAMM</name>
<evidence type="ECO:0000256" key="1">
    <source>
        <dbReference type="SAM" id="Phobius"/>
    </source>
</evidence>
<sequence length="419" mass="47621">MFSPVQAALACAPAQPDSDKSPKHQNRTPNKIMTNAVSRLLDRFTLPVNRFSLQRLLEPLATRQPVVYRALVTLVALAGYLLLLLFPLIALVLLRELPQQVRAAGLWQEWLAIGINLLIALLAIVLSIPLFRNRFTRPRGLAINRQNAPKLTQLVEQLRRDFKYPVLDQVILREGFGIEVNRTPRVGLPLLYHNTLVIGLDTLLTLPPGHFKSLLARRIGQLAGIHNLHIGWLASLRQTWRQYQQAFKQQTSPLALPLQCVFALYAPFYAGVAFYAARQNELEADRYALDIANDEELASLFSQLIVTETFLSTRFWPKVTQLARRGGTPEHLPYASITRVLRRGLTREDIQAWIKEAFEIPSDTRDSTPLLAQRLENIGHHKPASPRPLKETAADHFMDPDVMQKIIDKFDQQWLAKLE</sequence>
<dbReference type="AlphaFoldDB" id="A0A4R8IPE2"/>
<organism evidence="2 3">
    <name type="scientific">Thiohalophilus thiocyanatoxydans</name>
    <dbReference type="NCBI Taxonomy" id="381308"/>
    <lineage>
        <taxon>Bacteria</taxon>
        <taxon>Pseudomonadati</taxon>
        <taxon>Pseudomonadota</taxon>
        <taxon>Gammaproteobacteria</taxon>
        <taxon>Thiohalomonadales</taxon>
        <taxon>Thiohalophilaceae</taxon>
        <taxon>Thiohalophilus</taxon>
    </lineage>
</organism>
<keyword evidence="1" id="KW-0812">Transmembrane</keyword>